<dbReference type="SUPFAM" id="SSF103473">
    <property type="entry name" value="MFS general substrate transporter"/>
    <property type="match status" value="1"/>
</dbReference>
<evidence type="ECO:0000256" key="1">
    <source>
        <dbReference type="ARBA" id="ARBA00004141"/>
    </source>
</evidence>
<evidence type="ECO:0000256" key="5">
    <source>
        <dbReference type="ARBA" id="ARBA00022692"/>
    </source>
</evidence>
<sequence length="868" mass="94372">MSRLFVFIALLLSSCIGSSTAIDPTCGNKVVSTVFVDQNGSGNFRTVQAAIDSVGELNSQWIKIKVKKGVYVEKVRIPMTKPCMIVEGEGQGVTTITYDAHEATDVSSTFTSYPSHIVVRSLTIMNTYNRLTFRNKPSWQIKPAVALAVYGDKSAFYNCDFLSLQDTVWDVQGKHHFKDCYIEGAIDFIFGSGQSIYEDCRINVTAGTLASEVTNGYITAQARWSLWDPSGFVFLRGSVSGTTNVFLGRAYGPFSRVIFIQTDLSSNVDPKGWYPWHYAGYEQSPSFDFLFHFPVERTRYLSPAAFSRVRLRSPPCRWLSLSSSASCFRRLYSFSSRCSITNTDVCHDFVTTDDDIHEDLPVSMEDHSIPIVHIDTNIAVTESLSLLTECTYVDTVLTALPVLSEEEQTALAATPAHPEGLYVLYASCLVGNLVEQLWNFAWPSAIAMLHPSLLPVAVMGFVTKLAIIVGGPVVGKFMDHSPRVPTYISLNVVQAAAQVLSAGMIIHAYTVPSTLGSSILLEPWFFALIFAGAIDRLCGIASGVAIERDWVVLLAGMNRPIALAQANAVLNRIDLLCEIAGTTLFGILLSKYDPVTCLKFAATLMIGSLPTMTALIWLTNKLSSGVLDRPKCSQSASEGPRSDTESIFDIGVEAIKLGWKEYIQQPVLPASLAYVLLYFNIVLTPGSLMTAFLTQRCVNPSVIGGFSGLCAVMGVAATFLSANLVRRFGILKAGAVGLFFQASLLGVAVAVYWSSSLSKQSPLFFFLSMIVLSRLGHMSYGVVGAQILQTGIPSSKANLIGATEISVASLAESLMLGVAIAANDASHFGFLAVLSLLSVVAATFIFCRLLRNPTDEQRRLFSFDPLSN</sequence>
<dbReference type="InterPro" id="IPR000070">
    <property type="entry name" value="Pectinesterase_cat"/>
</dbReference>
<evidence type="ECO:0000256" key="7">
    <source>
        <dbReference type="ARBA" id="ARBA00022989"/>
    </source>
</evidence>
<feature type="transmembrane region" description="Helical" evidence="11">
    <location>
        <begin position="524"/>
        <end position="546"/>
    </location>
</feature>
<dbReference type="CDD" id="cd17480">
    <property type="entry name" value="MFS_SLC40A1_like"/>
    <property type="match status" value="1"/>
</dbReference>
<evidence type="ECO:0000313" key="15">
    <source>
        <dbReference type="Proteomes" id="UP000836841"/>
    </source>
</evidence>
<feature type="transmembrane region" description="Helical" evidence="11">
    <location>
        <begin position="765"/>
        <end position="787"/>
    </location>
</feature>
<dbReference type="GO" id="GO:0016020">
    <property type="term" value="C:membrane"/>
    <property type="evidence" value="ECO:0007669"/>
    <property type="project" value="UniProtKB-SubCell"/>
</dbReference>
<gene>
    <name evidence="14" type="ORF">TAV2_LOCUS6948</name>
</gene>
<dbReference type="PANTHER" id="PTHR11660">
    <property type="entry name" value="SOLUTE CARRIER FAMILY 40 MEMBER"/>
    <property type="match status" value="1"/>
</dbReference>
<keyword evidence="12" id="KW-0732">Signal</keyword>
<feature type="transmembrane region" description="Helical" evidence="11">
    <location>
        <begin position="828"/>
        <end position="850"/>
    </location>
</feature>
<feature type="transmembrane region" description="Helical" evidence="11">
    <location>
        <begin position="600"/>
        <end position="619"/>
    </location>
</feature>
<evidence type="ECO:0000256" key="3">
    <source>
        <dbReference type="ARBA" id="ARBA00006279"/>
    </source>
</evidence>
<dbReference type="Proteomes" id="UP000836841">
    <property type="component" value="Chromosome 2"/>
</dbReference>
<keyword evidence="9 11" id="KW-0472">Membrane</keyword>
<feature type="transmembrane region" description="Helical" evidence="11">
    <location>
        <begin position="453"/>
        <end position="475"/>
    </location>
</feature>
<feature type="transmembrane region" description="Helical" evidence="11">
    <location>
        <begin position="734"/>
        <end position="753"/>
    </location>
</feature>
<dbReference type="InterPro" id="IPR011050">
    <property type="entry name" value="Pectin_lyase_fold/virulence"/>
</dbReference>
<comment type="pathway">
    <text evidence="2">Glycan metabolism; pectin degradation; 2-dehydro-3-deoxy-D-gluconate from pectin: step 1/5.</text>
</comment>
<dbReference type="Gene3D" id="2.160.20.10">
    <property type="entry name" value="Single-stranded right-handed beta-helix, Pectin lyase-like"/>
    <property type="match status" value="1"/>
</dbReference>
<keyword evidence="8" id="KW-0063">Aspartyl esterase</keyword>
<accession>A0AAU9RPW4</accession>
<evidence type="ECO:0000256" key="8">
    <source>
        <dbReference type="ARBA" id="ARBA00023085"/>
    </source>
</evidence>
<name>A0AAU9RPW4_THLAR</name>
<comment type="similarity">
    <text evidence="3">Belongs to the ferroportin (FP) (TC 2.A.100) family. SLC40A subfamily.</text>
</comment>
<dbReference type="GO" id="GO:0042545">
    <property type="term" value="P:cell wall modification"/>
    <property type="evidence" value="ECO:0007669"/>
    <property type="project" value="InterPro"/>
</dbReference>
<dbReference type="GO" id="GO:0030599">
    <property type="term" value="F:pectinesterase activity"/>
    <property type="evidence" value="ECO:0007669"/>
    <property type="project" value="InterPro"/>
</dbReference>
<evidence type="ECO:0000256" key="6">
    <source>
        <dbReference type="ARBA" id="ARBA00022801"/>
    </source>
</evidence>
<reference evidence="14 15" key="1">
    <citation type="submission" date="2022-03" db="EMBL/GenBank/DDBJ databases">
        <authorList>
            <person name="Nunn A."/>
            <person name="Chopra R."/>
            <person name="Nunn A."/>
            <person name="Contreras Garrido A."/>
        </authorList>
    </citation>
    <scope>NUCLEOTIDE SEQUENCE [LARGE SCALE GENOMIC DNA]</scope>
</reference>
<dbReference type="PROSITE" id="PS51257">
    <property type="entry name" value="PROKAR_LIPOPROTEIN"/>
    <property type="match status" value="1"/>
</dbReference>
<dbReference type="GO" id="GO:0005381">
    <property type="term" value="F:iron ion transmembrane transporter activity"/>
    <property type="evidence" value="ECO:0007669"/>
    <property type="project" value="InterPro"/>
</dbReference>
<dbReference type="AlphaFoldDB" id="A0AAU9RPW4"/>
<dbReference type="InterPro" id="IPR012334">
    <property type="entry name" value="Pectin_lyas_fold"/>
</dbReference>
<feature type="chain" id="PRO_5043672916" description="Pectinesterase catalytic domain-containing protein" evidence="12">
    <location>
        <begin position="22"/>
        <end position="868"/>
    </location>
</feature>
<proteinExistence type="inferred from homology"/>
<keyword evidence="15" id="KW-1185">Reference proteome</keyword>
<evidence type="ECO:0000256" key="2">
    <source>
        <dbReference type="ARBA" id="ARBA00005184"/>
    </source>
</evidence>
<feature type="domain" description="Pectinesterase catalytic" evidence="13">
    <location>
        <begin position="34"/>
        <end position="277"/>
    </location>
</feature>
<keyword evidence="4" id="KW-0813">Transport</keyword>
<keyword evidence="7 11" id="KW-1133">Transmembrane helix</keyword>
<feature type="transmembrane region" description="Helical" evidence="11">
    <location>
        <begin position="666"/>
        <end position="683"/>
    </location>
</feature>
<evidence type="ECO:0000313" key="14">
    <source>
        <dbReference type="EMBL" id="CAH2044502.1"/>
    </source>
</evidence>
<protein>
    <recommendedName>
        <fullName evidence="13">Pectinesterase catalytic domain-containing protein</fullName>
    </recommendedName>
</protein>
<evidence type="ECO:0000256" key="10">
    <source>
        <dbReference type="PROSITE-ProRule" id="PRU10040"/>
    </source>
</evidence>
<dbReference type="Pfam" id="PF01095">
    <property type="entry name" value="Pectinesterase"/>
    <property type="match status" value="1"/>
</dbReference>
<dbReference type="InterPro" id="IPR036259">
    <property type="entry name" value="MFS_trans_sf"/>
</dbReference>
<dbReference type="InterPro" id="IPR009716">
    <property type="entry name" value="Ferroportin-1"/>
</dbReference>
<feature type="transmembrane region" description="Helical" evidence="11">
    <location>
        <begin position="703"/>
        <end position="722"/>
    </location>
</feature>
<dbReference type="InterPro" id="IPR033131">
    <property type="entry name" value="Pectinesterase_Asp_AS"/>
</dbReference>
<feature type="active site" evidence="10">
    <location>
        <position position="187"/>
    </location>
</feature>
<evidence type="ECO:0000256" key="11">
    <source>
        <dbReference type="SAM" id="Phobius"/>
    </source>
</evidence>
<dbReference type="Pfam" id="PF06963">
    <property type="entry name" value="FPN1"/>
    <property type="match status" value="1"/>
</dbReference>
<feature type="transmembrane region" description="Helical" evidence="11">
    <location>
        <begin position="567"/>
        <end position="588"/>
    </location>
</feature>
<dbReference type="PANTHER" id="PTHR11660:SF53">
    <property type="entry name" value="SOLUTE CARRIER FAMILY 40 MEMBER 3, CHLOROPLASTIC"/>
    <property type="match status" value="1"/>
</dbReference>
<comment type="subcellular location">
    <subcellularLocation>
        <location evidence="1">Membrane</location>
        <topology evidence="1">Multi-pass membrane protein</topology>
    </subcellularLocation>
</comment>
<evidence type="ECO:0000256" key="9">
    <source>
        <dbReference type="ARBA" id="ARBA00023136"/>
    </source>
</evidence>
<dbReference type="SUPFAM" id="SSF51126">
    <property type="entry name" value="Pectin lyase-like"/>
    <property type="match status" value="1"/>
</dbReference>
<keyword evidence="5 11" id="KW-0812">Transmembrane</keyword>
<organism evidence="14 15">
    <name type="scientific">Thlaspi arvense</name>
    <name type="common">Field penny-cress</name>
    <dbReference type="NCBI Taxonomy" id="13288"/>
    <lineage>
        <taxon>Eukaryota</taxon>
        <taxon>Viridiplantae</taxon>
        <taxon>Streptophyta</taxon>
        <taxon>Embryophyta</taxon>
        <taxon>Tracheophyta</taxon>
        <taxon>Spermatophyta</taxon>
        <taxon>Magnoliopsida</taxon>
        <taxon>eudicotyledons</taxon>
        <taxon>Gunneridae</taxon>
        <taxon>Pentapetalae</taxon>
        <taxon>rosids</taxon>
        <taxon>malvids</taxon>
        <taxon>Brassicales</taxon>
        <taxon>Brassicaceae</taxon>
        <taxon>Thlaspideae</taxon>
        <taxon>Thlaspi</taxon>
    </lineage>
</organism>
<evidence type="ECO:0000259" key="13">
    <source>
        <dbReference type="Pfam" id="PF01095"/>
    </source>
</evidence>
<dbReference type="PROSITE" id="PS00503">
    <property type="entry name" value="PECTINESTERASE_2"/>
    <property type="match status" value="1"/>
</dbReference>
<keyword evidence="6" id="KW-0378">Hydrolase</keyword>
<evidence type="ECO:0000256" key="4">
    <source>
        <dbReference type="ARBA" id="ARBA00022448"/>
    </source>
</evidence>
<feature type="transmembrane region" description="Helical" evidence="11">
    <location>
        <begin position="799"/>
        <end position="822"/>
    </location>
</feature>
<dbReference type="EMBL" id="OU466858">
    <property type="protein sequence ID" value="CAH2044502.1"/>
    <property type="molecule type" value="Genomic_DNA"/>
</dbReference>
<evidence type="ECO:0000256" key="12">
    <source>
        <dbReference type="SAM" id="SignalP"/>
    </source>
</evidence>
<feature type="transmembrane region" description="Helical" evidence="11">
    <location>
        <begin position="487"/>
        <end position="509"/>
    </location>
</feature>
<feature type="signal peptide" evidence="12">
    <location>
        <begin position="1"/>
        <end position="21"/>
    </location>
</feature>